<reference evidence="2 3" key="1">
    <citation type="submission" date="2018-07" db="EMBL/GenBank/DDBJ databases">
        <title>Genomic Encyclopedia of Type Strains, Phase IV (KMG-IV): sequencing the most valuable type-strain genomes for metagenomic binning, comparative biology and taxonomic classification.</title>
        <authorList>
            <person name="Goeker M."/>
        </authorList>
    </citation>
    <scope>NUCLEOTIDE SEQUENCE [LARGE SCALE GENOMIC DNA]</scope>
    <source>
        <strain evidence="2 3">DSM 7466</strain>
    </source>
</reference>
<gene>
    <name evidence="2" type="ORF">C7452_0780</name>
</gene>
<comment type="caution">
    <text evidence="2">The sequence shown here is derived from an EMBL/GenBank/DDBJ whole genome shotgun (WGS) entry which is preliminary data.</text>
</comment>
<dbReference type="AlphaFoldDB" id="A0A371NE38"/>
<evidence type="ECO:0008006" key="4">
    <source>
        <dbReference type="Google" id="ProtNLM"/>
    </source>
</evidence>
<evidence type="ECO:0000313" key="2">
    <source>
        <dbReference type="EMBL" id="REE28759.1"/>
    </source>
</evidence>
<dbReference type="RefSeq" id="WP_245942817.1">
    <property type="nucleotide sequence ID" value="NZ_QREL01000001.1"/>
</dbReference>
<keyword evidence="1" id="KW-0472">Membrane</keyword>
<keyword evidence="1" id="KW-0812">Transmembrane</keyword>
<accession>A0A371NE38</accession>
<feature type="transmembrane region" description="Helical" evidence="1">
    <location>
        <begin position="20"/>
        <end position="40"/>
    </location>
</feature>
<proteinExistence type="predicted"/>
<sequence>MHTFIFNDPGSGRGQAAAEYMMLAGFSLLLALIFAGQIQLQLELLEAHSAARTGASEGAFTDTIAVYPGVTFDEYQSLKPELLEPSSVRVVRVELIEDGYSSTYGRRKFRLRAWLSGPPMKPSLRESISDRVNFCIRRSISRTFGTENLTNTYHNPAFSDHYVFTTSEAIWV</sequence>
<keyword evidence="3" id="KW-1185">Reference proteome</keyword>
<dbReference type="EMBL" id="QREL01000001">
    <property type="protein sequence ID" value="REE28759.1"/>
    <property type="molecule type" value="Genomic_DNA"/>
</dbReference>
<protein>
    <recommendedName>
        <fullName evidence="4">TadE-like protein</fullName>
    </recommendedName>
</protein>
<dbReference type="Proteomes" id="UP000256864">
    <property type="component" value="Unassembled WGS sequence"/>
</dbReference>
<name>A0A371NE38_9EURY</name>
<keyword evidence="1" id="KW-1133">Transmembrane helix</keyword>
<organism evidence="2 3">
    <name type="scientific">Methanothermobacter defluvii</name>
    <dbReference type="NCBI Taxonomy" id="49339"/>
    <lineage>
        <taxon>Archaea</taxon>
        <taxon>Methanobacteriati</taxon>
        <taxon>Methanobacteriota</taxon>
        <taxon>Methanomada group</taxon>
        <taxon>Methanobacteria</taxon>
        <taxon>Methanobacteriales</taxon>
        <taxon>Methanobacteriaceae</taxon>
        <taxon>Methanothermobacter</taxon>
    </lineage>
</organism>
<evidence type="ECO:0000313" key="3">
    <source>
        <dbReference type="Proteomes" id="UP000256864"/>
    </source>
</evidence>
<evidence type="ECO:0000256" key="1">
    <source>
        <dbReference type="SAM" id="Phobius"/>
    </source>
</evidence>